<dbReference type="GO" id="GO:0020037">
    <property type="term" value="F:heme binding"/>
    <property type="evidence" value="ECO:0007669"/>
    <property type="project" value="InterPro"/>
</dbReference>
<evidence type="ECO:0000313" key="8">
    <source>
        <dbReference type="EMBL" id="VDK40913.1"/>
    </source>
</evidence>
<sequence>VVNLYFTWLHQQFLKTPLRCDFFGLFGNNLIPLLEGLTDLNLPGSIALTSFLVRMCLGTFYPSLSLSLFSSRTGVDSLMFLLHLAGAPRMFSYLNLLVHSYLFTSILLLVTLPVLAAAITRLLFDREFVLRGSDPIFQHIVCPDAFGFDGLLFAVFSIACLGRRVRGHHMFTVGLSVKTFGKKGFTWLSVLVKSRVSKSDPGLCWIVSCIALFTFGGATGIVISAWVLDKVPHNT</sequence>
<evidence type="ECO:0000256" key="6">
    <source>
        <dbReference type="SAM" id="Phobius"/>
    </source>
</evidence>
<dbReference type="InterPro" id="IPR036927">
    <property type="entry name" value="Cyt_c_oxase-like_su1_sf"/>
</dbReference>
<evidence type="ECO:0000256" key="1">
    <source>
        <dbReference type="ARBA" id="ARBA00001971"/>
    </source>
</evidence>
<dbReference type="PANTHER" id="PTHR10422">
    <property type="entry name" value="CYTOCHROME C OXIDASE SUBUNIT 1"/>
    <property type="match status" value="1"/>
</dbReference>
<dbReference type="STRING" id="60517.A0A0R3WD89"/>
<keyword evidence="6" id="KW-0812">Transmembrane</keyword>
<evidence type="ECO:0000256" key="2">
    <source>
        <dbReference type="ARBA" id="ARBA00004673"/>
    </source>
</evidence>
<evidence type="ECO:0000313" key="10">
    <source>
        <dbReference type="WBParaSite" id="TASK_0000872301-mRNA-1"/>
    </source>
</evidence>
<evidence type="ECO:0000256" key="3">
    <source>
        <dbReference type="ARBA" id="ARBA00009578"/>
    </source>
</evidence>
<dbReference type="SUPFAM" id="SSF81442">
    <property type="entry name" value="Cytochrome c oxidase subunit I-like"/>
    <property type="match status" value="1"/>
</dbReference>
<evidence type="ECO:0000256" key="4">
    <source>
        <dbReference type="ARBA" id="ARBA00015947"/>
    </source>
</evidence>
<comment type="similarity">
    <text evidence="3">Belongs to the heme-copper respiratory oxidase family.</text>
</comment>
<feature type="domain" description="Cytochrome oxidase subunit I profile" evidence="7">
    <location>
        <begin position="146"/>
        <end position="235"/>
    </location>
</feature>
<dbReference type="PANTHER" id="PTHR10422:SF18">
    <property type="entry name" value="CYTOCHROME C OXIDASE SUBUNIT 1"/>
    <property type="match status" value="1"/>
</dbReference>
<evidence type="ECO:0000256" key="5">
    <source>
        <dbReference type="ARBA" id="ARBA00032715"/>
    </source>
</evidence>
<feature type="transmembrane region" description="Helical" evidence="6">
    <location>
        <begin position="90"/>
        <end position="116"/>
    </location>
</feature>
<dbReference type="GO" id="GO:0005739">
    <property type="term" value="C:mitochondrion"/>
    <property type="evidence" value="ECO:0007669"/>
    <property type="project" value="GOC"/>
</dbReference>
<dbReference type="InterPro" id="IPR023616">
    <property type="entry name" value="Cyt_c_oxase-like_su1_dom"/>
</dbReference>
<evidence type="ECO:0000259" key="7">
    <source>
        <dbReference type="PROSITE" id="PS50855"/>
    </source>
</evidence>
<keyword evidence="6" id="KW-0472">Membrane</keyword>
<dbReference type="Gene3D" id="1.20.210.10">
    <property type="entry name" value="Cytochrome c oxidase-like, subunit I domain"/>
    <property type="match status" value="2"/>
</dbReference>
<name>A0A0R3WD89_TAEAS</name>
<comment type="cofactor">
    <cofactor evidence="1">
        <name>heme</name>
        <dbReference type="ChEBI" id="CHEBI:30413"/>
    </cofactor>
</comment>
<accession>A0A0R3WD89</accession>
<reference evidence="8 9" key="2">
    <citation type="submission" date="2018-11" db="EMBL/GenBank/DDBJ databases">
        <authorList>
            <consortium name="Pathogen Informatics"/>
        </authorList>
    </citation>
    <scope>NUCLEOTIDE SEQUENCE [LARGE SCALE GENOMIC DNA]</scope>
</reference>
<keyword evidence="6" id="KW-1133">Transmembrane helix</keyword>
<dbReference type="UniPathway" id="UPA00705"/>
<protein>
    <recommendedName>
        <fullName evidence="4">Cytochrome c oxidase subunit 1</fullName>
    </recommendedName>
    <alternativeName>
        <fullName evidence="5">Cytochrome c oxidase polypeptide I</fullName>
    </alternativeName>
</protein>
<comment type="pathway">
    <text evidence="2">Energy metabolism; oxidative phosphorylation.</text>
</comment>
<dbReference type="Proteomes" id="UP000282613">
    <property type="component" value="Unassembled WGS sequence"/>
</dbReference>
<feature type="transmembrane region" description="Helical" evidence="6">
    <location>
        <begin position="136"/>
        <end position="161"/>
    </location>
</feature>
<dbReference type="InterPro" id="IPR000883">
    <property type="entry name" value="Cyt_C_Oxase_1"/>
</dbReference>
<dbReference type="AlphaFoldDB" id="A0A0R3WD89"/>
<dbReference type="GO" id="GO:0006123">
    <property type="term" value="P:mitochondrial electron transport, cytochrome c to oxygen"/>
    <property type="evidence" value="ECO:0007669"/>
    <property type="project" value="TreeGrafter"/>
</dbReference>
<feature type="transmembrane region" description="Helical" evidence="6">
    <location>
        <begin position="203"/>
        <end position="228"/>
    </location>
</feature>
<dbReference type="EMBL" id="UYRS01018874">
    <property type="protein sequence ID" value="VDK40913.1"/>
    <property type="molecule type" value="Genomic_DNA"/>
</dbReference>
<dbReference type="GO" id="GO:0004129">
    <property type="term" value="F:cytochrome-c oxidase activity"/>
    <property type="evidence" value="ECO:0007669"/>
    <property type="project" value="InterPro"/>
</dbReference>
<dbReference type="WBParaSite" id="TASK_0000872301-mRNA-1">
    <property type="protein sequence ID" value="TASK_0000872301-mRNA-1"/>
    <property type="gene ID" value="TASK_0000872301"/>
</dbReference>
<evidence type="ECO:0000313" key="9">
    <source>
        <dbReference type="Proteomes" id="UP000282613"/>
    </source>
</evidence>
<dbReference type="OrthoDB" id="6278808at2759"/>
<dbReference type="GO" id="GO:0015990">
    <property type="term" value="P:electron transport coupled proton transport"/>
    <property type="evidence" value="ECO:0007669"/>
    <property type="project" value="TreeGrafter"/>
</dbReference>
<proteinExistence type="inferred from homology"/>
<organism evidence="10">
    <name type="scientific">Taenia asiatica</name>
    <name type="common">Asian tapeworm</name>
    <dbReference type="NCBI Taxonomy" id="60517"/>
    <lineage>
        <taxon>Eukaryota</taxon>
        <taxon>Metazoa</taxon>
        <taxon>Spiralia</taxon>
        <taxon>Lophotrochozoa</taxon>
        <taxon>Platyhelminthes</taxon>
        <taxon>Cestoda</taxon>
        <taxon>Eucestoda</taxon>
        <taxon>Cyclophyllidea</taxon>
        <taxon>Taeniidae</taxon>
        <taxon>Taenia</taxon>
    </lineage>
</organism>
<dbReference type="GO" id="GO:0016020">
    <property type="term" value="C:membrane"/>
    <property type="evidence" value="ECO:0007669"/>
    <property type="project" value="InterPro"/>
</dbReference>
<keyword evidence="9" id="KW-1185">Reference proteome</keyword>
<gene>
    <name evidence="8" type="ORF">TASK_LOCUS8724</name>
</gene>
<dbReference type="PROSITE" id="PS50855">
    <property type="entry name" value="COX1"/>
    <property type="match status" value="1"/>
</dbReference>
<reference evidence="10" key="1">
    <citation type="submission" date="2017-02" db="UniProtKB">
        <authorList>
            <consortium name="WormBaseParasite"/>
        </authorList>
    </citation>
    <scope>IDENTIFICATION</scope>
</reference>